<accession>A0ABP5H5U8</accession>
<protein>
    <submittedName>
        <fullName evidence="2">PI-PLC domain-containing protein</fullName>
    </submittedName>
</protein>
<keyword evidence="1" id="KW-0812">Transmembrane</keyword>
<dbReference type="EMBL" id="BAAAPE010000002">
    <property type="protein sequence ID" value="GAA2065346.1"/>
    <property type="molecule type" value="Genomic_DNA"/>
</dbReference>
<keyword evidence="3" id="KW-1185">Reference proteome</keyword>
<evidence type="ECO:0000256" key="1">
    <source>
        <dbReference type="SAM" id="Phobius"/>
    </source>
</evidence>
<dbReference type="InterPro" id="IPR017946">
    <property type="entry name" value="PLC-like_Pdiesterase_TIM-brl"/>
</dbReference>
<gene>
    <name evidence="2" type="ORF">GCM10009801_10600</name>
</gene>
<dbReference type="Gene3D" id="3.20.20.190">
    <property type="entry name" value="Phosphatidylinositol (PI) phosphodiesterase"/>
    <property type="match status" value="1"/>
</dbReference>
<feature type="transmembrane region" description="Helical" evidence="1">
    <location>
        <begin position="297"/>
        <end position="319"/>
    </location>
</feature>
<name>A0ABP5H5U8_9ACTN</name>
<feature type="transmembrane region" description="Helical" evidence="1">
    <location>
        <begin position="386"/>
        <end position="408"/>
    </location>
</feature>
<keyword evidence="1" id="KW-1133">Transmembrane helix</keyword>
<evidence type="ECO:0000313" key="3">
    <source>
        <dbReference type="Proteomes" id="UP001500016"/>
    </source>
</evidence>
<sequence length="747" mass="80415">MVSGTAAPDEGRTFPPAGWRSARWVRWCRVLAGVLTVLCVVVLVSAGTVRSTALSRGFYQGALDDERAYDRLYDEVLVDPEAQPVTRSLLARLPVPESVVTANLKTVLPPATVRELTDEQIVALVRYLRGDTDTLSLSVDLTPLLANLSGLGEVYLSSLVSDSEGHSEKQLDSALKKLDTALDDVAAGRKPDLPKVHLGKKDAEDGAKLLLAGVPESERAKLRPQVEGALAEGDVATALAAVGPHLPGTTAGSGGDKARRDLMKIADGGRWNVAEDLEDSGADIGALKSVRDVTQLVMGPVQTGAAVVGLASVVFLWLSGPRRRIRRLRHLGGLLAVGGVLAALVFLLVRWRTEALVWSPPASWPPSLASLVGDLERTGVRSLADAGLLASLMPLAAGLPLLAFAVVWERRATGRRLAPRARRALLTTVGAAVTAMIVLGPALLPTVAKGTDRAYCNGSAALCDVRYDQAAYLATHNSMSSTAEQFISPLQDADITTQLDNGARALLIDTHTWERRDEIVPRLKLSEFAPETQRRISGIIDKASPAEPGLWLCHAICRAGAVPFVESLREIGTWLEDHPDEVVTLIIEDGISGKQTESAFRKAGVEDLLHTPDDDPDAEWPTLGKMVEDDKRLVVFAERADGPAPWYRNFYRYGMETPFAFSSPREMNCVPNRGGKDKNLFLMNHFITHGGGSRIDAAEVNDKDFVLKRARRCESERGHPVNFVAVDFANLGTARAAVDALNAARSS</sequence>
<organism evidence="2 3">
    <name type="scientific">Streptomyces albiaxialis</name>
    <dbReference type="NCBI Taxonomy" id="329523"/>
    <lineage>
        <taxon>Bacteria</taxon>
        <taxon>Bacillati</taxon>
        <taxon>Actinomycetota</taxon>
        <taxon>Actinomycetes</taxon>
        <taxon>Kitasatosporales</taxon>
        <taxon>Streptomycetaceae</taxon>
        <taxon>Streptomyces</taxon>
    </lineage>
</organism>
<comment type="caution">
    <text evidence="2">The sequence shown here is derived from an EMBL/GenBank/DDBJ whole genome shotgun (WGS) entry which is preliminary data.</text>
</comment>
<dbReference type="PANTHER" id="PTHR13593:SF140">
    <property type="entry name" value="PLC-LIKE PHOSPHODIESTERASE"/>
    <property type="match status" value="1"/>
</dbReference>
<reference evidence="3" key="1">
    <citation type="journal article" date="2019" name="Int. J. Syst. Evol. Microbiol.">
        <title>The Global Catalogue of Microorganisms (GCM) 10K type strain sequencing project: providing services to taxonomists for standard genome sequencing and annotation.</title>
        <authorList>
            <consortium name="The Broad Institute Genomics Platform"/>
            <consortium name="The Broad Institute Genome Sequencing Center for Infectious Disease"/>
            <person name="Wu L."/>
            <person name="Ma J."/>
        </authorList>
    </citation>
    <scope>NUCLEOTIDE SEQUENCE [LARGE SCALE GENOMIC DNA]</scope>
    <source>
        <strain evidence="3">JCM 15478</strain>
    </source>
</reference>
<feature type="transmembrane region" description="Helical" evidence="1">
    <location>
        <begin position="424"/>
        <end position="444"/>
    </location>
</feature>
<dbReference type="PANTHER" id="PTHR13593">
    <property type="match status" value="1"/>
</dbReference>
<dbReference type="Proteomes" id="UP001500016">
    <property type="component" value="Unassembled WGS sequence"/>
</dbReference>
<keyword evidence="1" id="KW-0472">Membrane</keyword>
<dbReference type="InterPro" id="IPR051057">
    <property type="entry name" value="PI-PLC_domain"/>
</dbReference>
<evidence type="ECO:0000313" key="2">
    <source>
        <dbReference type="EMBL" id="GAA2065346.1"/>
    </source>
</evidence>
<proteinExistence type="predicted"/>
<dbReference type="SUPFAM" id="SSF51695">
    <property type="entry name" value="PLC-like phosphodiesterases"/>
    <property type="match status" value="1"/>
</dbReference>
<dbReference type="Pfam" id="PF26146">
    <property type="entry name" value="PI-PLC_X"/>
    <property type="match status" value="1"/>
</dbReference>
<feature type="transmembrane region" description="Helical" evidence="1">
    <location>
        <begin position="30"/>
        <end position="49"/>
    </location>
</feature>
<feature type="transmembrane region" description="Helical" evidence="1">
    <location>
        <begin position="331"/>
        <end position="351"/>
    </location>
</feature>